<dbReference type="InterPro" id="IPR006676">
    <property type="entry name" value="tRNA_splic"/>
</dbReference>
<evidence type="ECO:0000256" key="5">
    <source>
        <dbReference type="ARBA" id="ARBA00022694"/>
    </source>
</evidence>
<feature type="domain" description="tRNA intron endonuclease catalytic" evidence="13">
    <location>
        <begin position="213"/>
        <end position="295"/>
    </location>
</feature>
<feature type="active site" evidence="11">
    <location>
        <position position="249"/>
    </location>
</feature>
<sequence>MIDLYLCHGHVYVWNASAACDLRERHRIVGTFVGALPRLPRQNVRLGRPLQLMPEETTLLLNKGMARLLDGNIPPKTGEDAAQAITEHRQQSFREQAEICKSDRKRKLHEMASVIAKGRAAKRKKLAQKEKADDESSSSVSTSDVISSLLDQHGEEEEPRLSVEEMEELEAKLEKTTGYNEQAFLVQIMTEQDSEETQETIPWNYPTTDTEALRCRVFQDLWEKGYFLTSGGKFGGDFLVYPGDPFRYHSFYIAVCRPRTENMEALDIVRLGRLGSNVKKTVLLCSESEDGEINYTSLQWTGMN</sequence>
<evidence type="ECO:0000256" key="9">
    <source>
        <dbReference type="ARBA" id="ARBA00070870"/>
    </source>
</evidence>
<dbReference type="GO" id="GO:0005730">
    <property type="term" value="C:nucleolus"/>
    <property type="evidence" value="ECO:0007669"/>
    <property type="project" value="UniProtKB-SubCell"/>
</dbReference>
<evidence type="ECO:0000256" key="6">
    <source>
        <dbReference type="ARBA" id="ARBA00023239"/>
    </source>
</evidence>
<evidence type="ECO:0000256" key="8">
    <source>
        <dbReference type="ARBA" id="ARBA00064779"/>
    </source>
</evidence>
<dbReference type="Proteomes" id="UP000838412">
    <property type="component" value="Chromosome 13"/>
</dbReference>
<keyword evidence="6 10" id="KW-0456">Lyase</keyword>
<comment type="similarity">
    <text evidence="2 10">Belongs to the tRNA-intron endonuclease family.</text>
</comment>
<dbReference type="PIRSF" id="PIRSF017250">
    <property type="entry name" value="tRNA_splic_SEN34"/>
    <property type="match status" value="1"/>
</dbReference>
<dbReference type="InterPro" id="IPR016690">
    <property type="entry name" value="TSEN34"/>
</dbReference>
<dbReference type="SUPFAM" id="SSF53032">
    <property type="entry name" value="tRNA-intron endonuclease catalytic domain-like"/>
    <property type="match status" value="1"/>
</dbReference>
<gene>
    <name evidence="15" type="primary">TSEN34</name>
    <name evidence="15" type="ORF">BLAG_LOCUS6616</name>
</gene>
<evidence type="ECO:0000256" key="12">
    <source>
        <dbReference type="SAM" id="MobiDB-lite"/>
    </source>
</evidence>
<dbReference type="GO" id="GO:0000214">
    <property type="term" value="C:tRNA-intron endonuclease complex"/>
    <property type="evidence" value="ECO:0007669"/>
    <property type="project" value="UniProtKB-UniRule"/>
</dbReference>
<organism evidence="15 16">
    <name type="scientific">Branchiostoma lanceolatum</name>
    <name type="common">Common lancelet</name>
    <name type="synonym">Amphioxus lanceolatum</name>
    <dbReference type="NCBI Taxonomy" id="7740"/>
    <lineage>
        <taxon>Eukaryota</taxon>
        <taxon>Metazoa</taxon>
        <taxon>Chordata</taxon>
        <taxon>Cephalochordata</taxon>
        <taxon>Leptocardii</taxon>
        <taxon>Amphioxiformes</taxon>
        <taxon>Branchiostomatidae</taxon>
        <taxon>Branchiostoma</taxon>
    </lineage>
</organism>
<dbReference type="InterPro" id="IPR036167">
    <property type="entry name" value="tRNA_intron_Endo_cat-like_sf"/>
</dbReference>
<dbReference type="InterPro" id="IPR006677">
    <property type="entry name" value="tRNA_intron_Endonuc_cat-like"/>
</dbReference>
<comment type="subunit">
    <text evidence="8">tRNA splicing endonuclease is a heterotetramer composed of TSEN2, TSEN15, TSEN34/LENG5 and TSEN54. tRNA splicing endonuclease complex also contains proteins of the pre-mRNA 3'-end processing machinery such as CLP1, CPSF1, CPSF4 and CSTF2.</text>
</comment>
<keyword evidence="5 10" id="KW-0819">tRNA processing</keyword>
<dbReference type="OrthoDB" id="48041at2759"/>
<evidence type="ECO:0000256" key="4">
    <source>
        <dbReference type="ARBA" id="ARBA00022664"/>
    </source>
</evidence>
<feature type="domain" description="TSEN34 N-terminal" evidence="14">
    <location>
        <begin position="2"/>
        <end position="70"/>
    </location>
</feature>
<dbReference type="PANTHER" id="PTHR13070:SF0">
    <property type="entry name" value="TRNA-SPLICING ENDONUCLEASE SUBUNIT SEN34"/>
    <property type="match status" value="1"/>
</dbReference>
<evidence type="ECO:0000313" key="15">
    <source>
        <dbReference type="EMBL" id="CAH1243748.1"/>
    </source>
</evidence>
<dbReference type="AlphaFoldDB" id="A0A8J9YY04"/>
<dbReference type="Pfam" id="PF26577">
    <property type="entry name" value="TSEN34_N"/>
    <property type="match status" value="1"/>
</dbReference>
<keyword evidence="7" id="KW-0539">Nucleus</keyword>
<dbReference type="PANTHER" id="PTHR13070">
    <property type="entry name" value="TRNA-SPLICING ENDONUCLEASE SUBUNIT SEN34-RELATED"/>
    <property type="match status" value="1"/>
</dbReference>
<evidence type="ECO:0000259" key="13">
    <source>
        <dbReference type="Pfam" id="PF01974"/>
    </source>
</evidence>
<dbReference type="InterPro" id="IPR011856">
    <property type="entry name" value="tRNA_endonuc-like_dom_sf"/>
</dbReference>
<evidence type="ECO:0000256" key="10">
    <source>
        <dbReference type="PIRNR" id="PIRNR017250"/>
    </source>
</evidence>
<feature type="active site" evidence="11">
    <location>
        <position position="241"/>
    </location>
</feature>
<evidence type="ECO:0000256" key="11">
    <source>
        <dbReference type="PIRSR" id="PIRSR017250-50"/>
    </source>
</evidence>
<dbReference type="GO" id="GO:0000379">
    <property type="term" value="P:tRNA-type intron splice site recognition and cleavage"/>
    <property type="evidence" value="ECO:0007669"/>
    <property type="project" value="UniProtKB-UniRule"/>
</dbReference>
<feature type="compositionally biased region" description="Low complexity" evidence="12">
    <location>
        <begin position="137"/>
        <end position="151"/>
    </location>
</feature>
<dbReference type="GO" id="GO:0000213">
    <property type="term" value="F:tRNA-intron lyase activity"/>
    <property type="evidence" value="ECO:0007669"/>
    <property type="project" value="UniProtKB-UniRule"/>
</dbReference>
<feature type="region of interest" description="Disordered" evidence="12">
    <location>
        <begin position="119"/>
        <end position="167"/>
    </location>
</feature>
<evidence type="ECO:0000256" key="1">
    <source>
        <dbReference type="ARBA" id="ARBA00004604"/>
    </source>
</evidence>
<comment type="function">
    <text evidence="10">Constitutes one of the two catalytic subunit of the tRNA-splicing endonuclease complex, a complex responsible for identification and cleavage of the splice sites in pre-tRNA. It cleaves pre-tRNA at the 5'- and 3'-splice sites to release the intron. The products are an intron and two tRNA half-molecules bearing 2',3'-cyclic phosphate and 5'-OH termini. There are no conserved sequences at the splice sites, but the intron is invariably located at the same site in the gene, placing the splice sites an invariant distance from the constant structural features of the tRNA body.</text>
</comment>
<keyword evidence="16" id="KW-1185">Reference proteome</keyword>
<dbReference type="CDD" id="cd22363">
    <property type="entry name" value="tRNA-intron_lyase_C"/>
    <property type="match status" value="1"/>
</dbReference>
<evidence type="ECO:0000259" key="14">
    <source>
        <dbReference type="Pfam" id="PF26577"/>
    </source>
</evidence>
<dbReference type="NCBIfam" id="TIGR00324">
    <property type="entry name" value="endA"/>
    <property type="match status" value="1"/>
</dbReference>
<name>A0A8J9YY04_BRALA</name>
<dbReference type="Pfam" id="PF01974">
    <property type="entry name" value="tRNA_int_endo"/>
    <property type="match status" value="1"/>
</dbReference>
<evidence type="ECO:0000256" key="7">
    <source>
        <dbReference type="ARBA" id="ARBA00023242"/>
    </source>
</evidence>
<proteinExistence type="inferred from homology"/>
<dbReference type="EC" id="4.6.1.16" evidence="3 10"/>
<evidence type="ECO:0000313" key="16">
    <source>
        <dbReference type="Proteomes" id="UP000838412"/>
    </source>
</evidence>
<accession>A0A8J9YY04</accession>
<evidence type="ECO:0000256" key="2">
    <source>
        <dbReference type="ARBA" id="ARBA00008078"/>
    </source>
</evidence>
<protein>
    <recommendedName>
        <fullName evidence="9 10">tRNA-splicing endonuclease subunit Sen34</fullName>
        <ecNumber evidence="3 10">4.6.1.16</ecNumber>
    </recommendedName>
</protein>
<feature type="active site" evidence="11">
    <location>
        <position position="280"/>
    </location>
</feature>
<keyword evidence="4" id="KW-0507">mRNA processing</keyword>
<evidence type="ECO:0000256" key="3">
    <source>
        <dbReference type="ARBA" id="ARBA00012573"/>
    </source>
</evidence>
<dbReference type="GO" id="GO:0003676">
    <property type="term" value="F:nucleic acid binding"/>
    <property type="evidence" value="ECO:0007669"/>
    <property type="project" value="InterPro"/>
</dbReference>
<reference evidence="15" key="1">
    <citation type="submission" date="2022-01" db="EMBL/GenBank/DDBJ databases">
        <authorList>
            <person name="Braso-Vives M."/>
        </authorList>
    </citation>
    <scope>NUCLEOTIDE SEQUENCE</scope>
</reference>
<comment type="subcellular location">
    <subcellularLocation>
        <location evidence="1">Nucleus</location>
        <location evidence="1">Nucleolus</location>
    </subcellularLocation>
</comment>
<dbReference type="FunFam" id="3.40.1350.10:FF:000002">
    <property type="entry name" value="tRNA-splicing endonuclease subunit Sen34"/>
    <property type="match status" value="1"/>
</dbReference>
<dbReference type="InterPro" id="IPR059049">
    <property type="entry name" value="TSEN34_N"/>
</dbReference>
<dbReference type="EMBL" id="OV696698">
    <property type="protein sequence ID" value="CAH1243748.1"/>
    <property type="molecule type" value="Genomic_DNA"/>
</dbReference>
<dbReference type="Gene3D" id="3.40.1350.10">
    <property type="match status" value="1"/>
</dbReference>
<dbReference type="GO" id="GO:0006397">
    <property type="term" value="P:mRNA processing"/>
    <property type="evidence" value="ECO:0007669"/>
    <property type="project" value="UniProtKB-KW"/>
</dbReference>